<feature type="domain" description="DUF1559" evidence="2">
    <location>
        <begin position="50"/>
        <end position="81"/>
    </location>
</feature>
<dbReference type="InterPro" id="IPR011453">
    <property type="entry name" value="DUF1559"/>
</dbReference>
<dbReference type="EMBL" id="JAUSVL010000001">
    <property type="protein sequence ID" value="MDQ0288114.1"/>
    <property type="molecule type" value="Genomic_DNA"/>
</dbReference>
<keyword evidence="1" id="KW-0472">Membrane</keyword>
<feature type="transmembrane region" description="Helical" evidence="1">
    <location>
        <begin position="25"/>
        <end position="48"/>
    </location>
</feature>
<dbReference type="AlphaFoldDB" id="A0AAE4ALC0"/>
<reference evidence="3" key="1">
    <citation type="submission" date="2023-07" db="EMBL/GenBank/DDBJ databases">
        <title>Genomic Encyclopedia of Type Strains, Phase IV (KMG-IV): sequencing the most valuable type-strain genomes for metagenomic binning, comparative biology and taxonomic classification.</title>
        <authorList>
            <person name="Goeker M."/>
        </authorList>
    </citation>
    <scope>NUCLEOTIDE SEQUENCE</scope>
    <source>
        <strain evidence="3">DSM 24202</strain>
    </source>
</reference>
<dbReference type="Gene3D" id="3.30.700.10">
    <property type="entry name" value="Glycoprotein, Type 4 Pilin"/>
    <property type="match status" value="1"/>
</dbReference>
<comment type="caution">
    <text evidence="3">The sequence shown here is derived from an EMBL/GenBank/DDBJ whole genome shotgun (WGS) entry which is preliminary data.</text>
</comment>
<dbReference type="SUPFAM" id="SSF54523">
    <property type="entry name" value="Pili subunits"/>
    <property type="match status" value="1"/>
</dbReference>
<dbReference type="InterPro" id="IPR045584">
    <property type="entry name" value="Pilin-like"/>
</dbReference>
<name>A0AAE4ALC0_9BACT</name>
<dbReference type="RefSeq" id="WP_307259309.1">
    <property type="nucleotide sequence ID" value="NZ_JAUSVL010000001.1"/>
</dbReference>
<keyword evidence="1" id="KW-1133">Transmembrane helix</keyword>
<dbReference type="InterPro" id="IPR012902">
    <property type="entry name" value="N_methyl_site"/>
</dbReference>
<dbReference type="Pfam" id="PF07596">
    <property type="entry name" value="SBP_bac_10"/>
    <property type="match status" value="1"/>
</dbReference>
<dbReference type="Proteomes" id="UP001238163">
    <property type="component" value="Unassembled WGS sequence"/>
</dbReference>
<proteinExistence type="predicted"/>
<accession>A0AAE4ALC0</accession>
<keyword evidence="1" id="KW-0812">Transmembrane</keyword>
<evidence type="ECO:0000313" key="3">
    <source>
        <dbReference type="EMBL" id="MDQ0288114.1"/>
    </source>
</evidence>
<evidence type="ECO:0000313" key="4">
    <source>
        <dbReference type="Proteomes" id="UP001238163"/>
    </source>
</evidence>
<organism evidence="3 4">
    <name type="scientific">Oligosphaera ethanolica</name>
    <dbReference type="NCBI Taxonomy" id="760260"/>
    <lineage>
        <taxon>Bacteria</taxon>
        <taxon>Pseudomonadati</taxon>
        <taxon>Lentisphaerota</taxon>
        <taxon>Oligosphaeria</taxon>
        <taxon>Oligosphaerales</taxon>
        <taxon>Oligosphaeraceae</taxon>
        <taxon>Oligosphaera</taxon>
    </lineage>
</organism>
<evidence type="ECO:0000256" key="1">
    <source>
        <dbReference type="SAM" id="Phobius"/>
    </source>
</evidence>
<gene>
    <name evidence="3" type="ORF">J3R75_000221</name>
</gene>
<evidence type="ECO:0000259" key="2">
    <source>
        <dbReference type="Pfam" id="PF07596"/>
    </source>
</evidence>
<dbReference type="NCBIfam" id="TIGR02532">
    <property type="entry name" value="IV_pilin_GFxxxE"/>
    <property type="match status" value="1"/>
</dbReference>
<dbReference type="PANTHER" id="PTHR30093">
    <property type="entry name" value="GENERAL SECRETION PATHWAY PROTEIN G"/>
    <property type="match status" value="1"/>
</dbReference>
<sequence length="275" mass="30783">MSAGLQNKSVFSWQLPGSSSRNGKFTLIELLVVIAIIAILAAMLLPALSKARSKARSITCVNNLKQIGTAGLMYVSDYDDFLLPPVDNNKVYGKHIYTGLYHWDYVFATHYMGIVRSTSAKHQNTPFRCPEDANRADVNAVQQRSYAVPYCLGLPDTAGENRYAKISDYLNPSRCMFVTEIDSVAANVRFYPTMPANDMIRFKKAAIGSSGSDCETFFWNVRGIGYLNHADEMLNILCMDGHVDRRKEWKGKRTYFYLGNCCSVEYNSGLVDIGD</sequence>
<keyword evidence="4" id="KW-1185">Reference proteome</keyword>
<protein>
    <submittedName>
        <fullName evidence="3">Prepilin-type N-terminal cleavage/methylation domain-containing protein</fullName>
    </submittedName>
</protein>